<dbReference type="PATRIC" id="fig|1441095.3.peg.4838"/>
<dbReference type="InterPro" id="IPR013815">
    <property type="entry name" value="ATP_grasp_subdomain_1"/>
</dbReference>
<dbReference type="AlphaFoldDB" id="A0A0M5JF47"/>
<dbReference type="STRING" id="1441095.AM592_21925"/>
<dbReference type="Gene3D" id="3.30.1490.20">
    <property type="entry name" value="ATP-grasp fold, A domain"/>
    <property type="match status" value="1"/>
</dbReference>
<dbReference type="InterPro" id="IPR016185">
    <property type="entry name" value="PreATP-grasp_dom_sf"/>
</dbReference>
<accession>A0A0M5JF47</accession>
<organism evidence="8 9">
    <name type="scientific">Bacillus gobiensis</name>
    <dbReference type="NCBI Taxonomy" id="1441095"/>
    <lineage>
        <taxon>Bacteria</taxon>
        <taxon>Bacillati</taxon>
        <taxon>Bacillota</taxon>
        <taxon>Bacilli</taxon>
        <taxon>Bacillales</taxon>
        <taxon>Bacillaceae</taxon>
        <taxon>Bacillus</taxon>
    </lineage>
</organism>
<keyword evidence="2 5" id="KW-0547">Nucleotide-binding</keyword>
<keyword evidence="1 5" id="KW-0436">Ligase</keyword>
<protein>
    <recommendedName>
        <fullName evidence="5 6">N5-carboxyaminoimidazole ribonucleotide synthase</fullName>
        <shortName evidence="5 6">N5-CAIR synthase</shortName>
        <ecNumber evidence="5 6">6.3.4.18</ecNumber>
    </recommendedName>
    <alternativeName>
        <fullName evidence="5 6">5-(carboxyamino)imidazole ribonucleotide synthetase</fullName>
    </alternativeName>
</protein>
<feature type="domain" description="ATP-grasp" evidence="7">
    <location>
        <begin position="112"/>
        <end position="298"/>
    </location>
</feature>
<feature type="binding site" evidence="5">
    <location>
        <begin position="183"/>
        <end position="186"/>
    </location>
    <ligand>
        <name>ATP</name>
        <dbReference type="ChEBI" id="CHEBI:30616"/>
    </ligand>
</feature>
<dbReference type="InterPro" id="IPR011761">
    <property type="entry name" value="ATP-grasp"/>
</dbReference>
<evidence type="ECO:0000256" key="2">
    <source>
        <dbReference type="ARBA" id="ARBA00022741"/>
    </source>
</evidence>
<comment type="function">
    <text evidence="5">Catalyzes the ATP-dependent conversion of 5-aminoimidazole ribonucleotide (AIR) and HCO(3)(-) to N5-carboxyaminoimidazole ribonucleotide (N5-CAIR).</text>
</comment>
<dbReference type="EC" id="6.3.4.18" evidence="5 6"/>
<dbReference type="InterPro" id="IPR003135">
    <property type="entry name" value="ATP-grasp_carboxylate-amine"/>
</dbReference>
<dbReference type="EMBL" id="CP012600">
    <property type="protein sequence ID" value="ALC83869.1"/>
    <property type="molecule type" value="Genomic_DNA"/>
</dbReference>
<dbReference type="SUPFAM" id="SSF51246">
    <property type="entry name" value="Rudiment single hybrid motif"/>
    <property type="match status" value="1"/>
</dbReference>
<sequence length="380" mass="42032">MSNQLILPGSTIGIIGGGQLGKHMAISAKNMGYKVAVLDPTPGSPCGQVSDQEITAGYGDFDAIQSLAEISDVITYEFENIDYDSLVWLKENAYLPQGSELLLMTQNRETEKKGIEQAGCTVAPYRVIHSIEDLQSGLNALGFPAVLKTCRGGYDGKGQHVLRSKEQLTEAAKLLEHGTCVLESWIPFEMELSVIVTRSVTGEMTTFPVAENIHKNNVLFQSIVPARAAEEVQREATELAIQLAEHVKLVGTLAVELFLTKDGKLYVNELAPRPHNSGHYTLDLTETSQFEQHIRAVCGLPLGKTKLLQSGVMVNMLGKEIELIQENLNWLQDAKLYLYGKHEAKPGRKMGHITFVREPNENLIKELTAKWTNYAEVDQR</sequence>
<reference evidence="9" key="1">
    <citation type="submission" date="2015-08" db="EMBL/GenBank/DDBJ databases">
        <title>Genome sequencing project for genomic taxonomy and phylogenomics of Bacillus-like bacteria.</title>
        <authorList>
            <person name="Liu B."/>
            <person name="Wang J."/>
            <person name="Zhu Y."/>
            <person name="Liu G."/>
            <person name="Chen Q."/>
            <person name="Chen Z."/>
            <person name="Lan J."/>
            <person name="Che J."/>
            <person name="Ge C."/>
            <person name="Shi H."/>
            <person name="Pan Z."/>
            <person name="Liu X."/>
        </authorList>
    </citation>
    <scope>NUCLEOTIDE SEQUENCE [LARGE SCALE GENOMIC DNA]</scope>
    <source>
        <strain evidence="9">FJAT-4402</strain>
    </source>
</reference>
<feature type="binding site" evidence="5">
    <location>
        <begin position="153"/>
        <end position="159"/>
    </location>
    <ligand>
        <name>ATP</name>
        <dbReference type="ChEBI" id="CHEBI:30616"/>
    </ligand>
</feature>
<dbReference type="GO" id="GO:0046872">
    <property type="term" value="F:metal ion binding"/>
    <property type="evidence" value="ECO:0007669"/>
    <property type="project" value="InterPro"/>
</dbReference>
<reference evidence="8 9" key="2">
    <citation type="journal article" date="2016" name="Int. J. Syst. Evol. Microbiol.">
        <title>Bacillus gobiensis sp. nov., isolated from a soil sample.</title>
        <authorList>
            <person name="Liu B."/>
            <person name="Liu G.H."/>
            <person name="Cetin S."/>
            <person name="Schumann P."/>
            <person name="Pan Z.Z."/>
            <person name="Chen Q.Q."/>
        </authorList>
    </citation>
    <scope>NUCLEOTIDE SEQUENCE [LARGE SCALE GENOMIC DNA]</scope>
    <source>
        <strain evidence="8 9">FJAT-4402</strain>
    </source>
</reference>
<dbReference type="NCBIfam" id="NF004676">
    <property type="entry name" value="PRK06019.1-2"/>
    <property type="match status" value="1"/>
</dbReference>
<keyword evidence="4 5" id="KW-0067">ATP-binding</keyword>
<comment type="similarity">
    <text evidence="5 6">Belongs to the PurK/PurT family.</text>
</comment>
<dbReference type="Proteomes" id="UP000067625">
    <property type="component" value="Chromosome"/>
</dbReference>
<evidence type="ECO:0000256" key="4">
    <source>
        <dbReference type="ARBA" id="ARBA00022840"/>
    </source>
</evidence>
<gene>
    <name evidence="5 6" type="primary">purK</name>
    <name evidence="8" type="ORF">AM592_21925</name>
</gene>
<evidence type="ECO:0000313" key="9">
    <source>
        <dbReference type="Proteomes" id="UP000067625"/>
    </source>
</evidence>
<dbReference type="HAMAP" id="MF_01928">
    <property type="entry name" value="PurK"/>
    <property type="match status" value="1"/>
</dbReference>
<comment type="pathway">
    <text evidence="5 6">Purine metabolism; IMP biosynthesis via de novo pathway; 5-amino-1-(5-phospho-D-ribosyl)imidazole-4-carboxylate from 5-amino-1-(5-phospho-D-ribosyl)imidazole (N5-CAIR route): step 1/2.</text>
</comment>
<dbReference type="GO" id="GO:0005524">
    <property type="term" value="F:ATP binding"/>
    <property type="evidence" value="ECO:0007669"/>
    <property type="project" value="UniProtKB-UniRule"/>
</dbReference>
<dbReference type="InterPro" id="IPR054350">
    <property type="entry name" value="PurT/PurK_preATP-grasp"/>
</dbReference>
<dbReference type="Gene3D" id="3.30.470.20">
    <property type="entry name" value="ATP-grasp fold, B domain"/>
    <property type="match status" value="1"/>
</dbReference>
<dbReference type="NCBIfam" id="NF004679">
    <property type="entry name" value="PRK06019.1-5"/>
    <property type="match status" value="1"/>
</dbReference>
<dbReference type="InterPro" id="IPR011054">
    <property type="entry name" value="Rudment_hybrid_motif"/>
</dbReference>
<evidence type="ECO:0000256" key="3">
    <source>
        <dbReference type="ARBA" id="ARBA00022755"/>
    </source>
</evidence>
<evidence type="ECO:0000256" key="1">
    <source>
        <dbReference type="ARBA" id="ARBA00022598"/>
    </source>
</evidence>
<evidence type="ECO:0000313" key="8">
    <source>
        <dbReference type="EMBL" id="ALC83869.1"/>
    </source>
</evidence>
<comment type="function">
    <text evidence="6">Catalyzes the ATP-dependent conversion of 5-aminoimidazole ribonucleotide (AIR) and HCO(3)- to N5-carboxyaminoimidazole ribonucleotide (N5-CAIR).</text>
</comment>
<dbReference type="SUPFAM" id="SSF52440">
    <property type="entry name" value="PreATP-grasp domain"/>
    <property type="match status" value="1"/>
</dbReference>
<feature type="binding site" evidence="5">
    <location>
        <position position="214"/>
    </location>
    <ligand>
        <name>ATP</name>
        <dbReference type="ChEBI" id="CHEBI:30616"/>
    </ligand>
</feature>
<dbReference type="OrthoDB" id="9804625at2"/>
<feature type="binding site" evidence="5">
    <location>
        <position position="148"/>
    </location>
    <ligand>
        <name>ATP</name>
        <dbReference type="ChEBI" id="CHEBI:30616"/>
    </ligand>
</feature>
<evidence type="ECO:0000259" key="7">
    <source>
        <dbReference type="PROSITE" id="PS50975"/>
    </source>
</evidence>
<dbReference type="FunFam" id="3.40.50.20:FF:000016">
    <property type="entry name" value="N5-carboxyaminoimidazole ribonucleotide synthase"/>
    <property type="match status" value="1"/>
</dbReference>
<proteinExistence type="inferred from homology"/>
<dbReference type="GO" id="GO:0005829">
    <property type="term" value="C:cytosol"/>
    <property type="evidence" value="ECO:0007669"/>
    <property type="project" value="TreeGrafter"/>
</dbReference>
<dbReference type="FunFam" id="3.30.470.20:FF:000029">
    <property type="entry name" value="N5-carboxyaminoimidazole ribonucleotide synthase"/>
    <property type="match status" value="1"/>
</dbReference>
<keyword evidence="3 5" id="KW-0658">Purine biosynthesis</keyword>
<name>A0A0M5JF47_9BACI</name>
<dbReference type="NCBIfam" id="NF004675">
    <property type="entry name" value="PRK06019.1-1"/>
    <property type="match status" value="1"/>
</dbReference>
<comment type="subunit">
    <text evidence="5 6">Homodimer.</text>
</comment>
<evidence type="ECO:0000256" key="6">
    <source>
        <dbReference type="RuleBase" id="RU361200"/>
    </source>
</evidence>
<dbReference type="GO" id="GO:0006189">
    <property type="term" value="P:'de novo' IMP biosynthetic process"/>
    <property type="evidence" value="ECO:0007669"/>
    <property type="project" value="UniProtKB-UniRule"/>
</dbReference>
<dbReference type="PROSITE" id="PS50975">
    <property type="entry name" value="ATP_GRASP"/>
    <property type="match status" value="1"/>
</dbReference>
<dbReference type="Pfam" id="PF22660">
    <property type="entry name" value="RS_preATP-grasp-like"/>
    <property type="match status" value="1"/>
</dbReference>
<feature type="binding site" evidence="5">
    <location>
        <position position="191"/>
    </location>
    <ligand>
        <name>ATP</name>
        <dbReference type="ChEBI" id="CHEBI:30616"/>
    </ligand>
</feature>
<dbReference type="UniPathway" id="UPA00074">
    <property type="reaction ID" value="UER00942"/>
</dbReference>
<comment type="catalytic activity">
    <reaction evidence="5 6">
        <text>5-amino-1-(5-phospho-beta-D-ribosyl)imidazole + hydrogencarbonate + ATP = 5-carboxyamino-1-(5-phospho-D-ribosyl)imidazole + ADP + phosphate + 2 H(+)</text>
        <dbReference type="Rhea" id="RHEA:19317"/>
        <dbReference type="ChEBI" id="CHEBI:15378"/>
        <dbReference type="ChEBI" id="CHEBI:17544"/>
        <dbReference type="ChEBI" id="CHEBI:30616"/>
        <dbReference type="ChEBI" id="CHEBI:43474"/>
        <dbReference type="ChEBI" id="CHEBI:58730"/>
        <dbReference type="ChEBI" id="CHEBI:137981"/>
        <dbReference type="ChEBI" id="CHEBI:456216"/>
        <dbReference type="EC" id="6.3.4.18"/>
    </reaction>
</comment>
<dbReference type="SUPFAM" id="SSF56059">
    <property type="entry name" value="Glutathione synthetase ATP-binding domain-like"/>
    <property type="match status" value="1"/>
</dbReference>
<dbReference type="Pfam" id="PF17769">
    <property type="entry name" value="PurK_C"/>
    <property type="match status" value="1"/>
</dbReference>
<dbReference type="PANTHER" id="PTHR11609">
    <property type="entry name" value="PURINE BIOSYNTHESIS PROTEIN 6/7, PUR6/7"/>
    <property type="match status" value="1"/>
</dbReference>
<dbReference type="NCBIfam" id="TIGR01161">
    <property type="entry name" value="purK"/>
    <property type="match status" value="1"/>
</dbReference>
<dbReference type="FunFam" id="3.30.1490.20:FF:000015">
    <property type="entry name" value="N5-carboxyaminoimidazole ribonucleotide synthase"/>
    <property type="match status" value="1"/>
</dbReference>
<dbReference type="PANTHER" id="PTHR11609:SF5">
    <property type="entry name" value="PHOSPHORIBOSYLAMINOIMIDAZOLE CARBOXYLASE"/>
    <property type="match status" value="1"/>
</dbReference>
<dbReference type="Gene3D" id="3.40.50.20">
    <property type="match status" value="1"/>
</dbReference>
<feature type="binding site" evidence="5">
    <location>
        <begin position="268"/>
        <end position="269"/>
    </location>
    <ligand>
        <name>ATP</name>
        <dbReference type="ChEBI" id="CHEBI:30616"/>
    </ligand>
</feature>
<dbReference type="GO" id="GO:0004638">
    <property type="term" value="F:phosphoribosylaminoimidazole carboxylase activity"/>
    <property type="evidence" value="ECO:0007669"/>
    <property type="project" value="InterPro"/>
</dbReference>
<dbReference type="InterPro" id="IPR040686">
    <property type="entry name" value="PurK_C"/>
</dbReference>
<dbReference type="InterPro" id="IPR005875">
    <property type="entry name" value="PurK"/>
</dbReference>
<feature type="binding site" evidence="5">
    <location>
        <position position="108"/>
    </location>
    <ligand>
        <name>ATP</name>
        <dbReference type="ChEBI" id="CHEBI:30616"/>
    </ligand>
</feature>
<evidence type="ECO:0000256" key="5">
    <source>
        <dbReference type="HAMAP-Rule" id="MF_01928"/>
    </source>
</evidence>
<dbReference type="GO" id="GO:0034028">
    <property type="term" value="F:5-(carboxyamino)imidazole ribonucleotide synthase activity"/>
    <property type="evidence" value="ECO:0007669"/>
    <property type="project" value="UniProtKB-UniRule"/>
</dbReference>
<keyword evidence="9" id="KW-1185">Reference proteome</keyword>
<dbReference type="Pfam" id="PF02222">
    <property type="entry name" value="ATP-grasp"/>
    <property type="match status" value="1"/>
</dbReference>